<dbReference type="KEGG" id="cbw:RR42_s2095"/>
<proteinExistence type="predicted"/>
<dbReference type="EMBL" id="CP010537">
    <property type="protein sequence ID" value="AJG23677.1"/>
    <property type="molecule type" value="Genomic_DNA"/>
</dbReference>
<accession>A0A0C4YDG5</accession>
<dbReference type="STRING" id="68895.RR42_s2095"/>
<reference evidence="1 2" key="1">
    <citation type="journal article" date="2015" name="Genome Announc.">
        <title>Complete Genome Sequence of Cupriavidus basilensis 4G11, Isolated from the Oak Ridge Field Research Center Site.</title>
        <authorList>
            <person name="Ray J."/>
            <person name="Waters R.J."/>
            <person name="Skerker J.M."/>
            <person name="Kuehl J.V."/>
            <person name="Price M.N."/>
            <person name="Huang J."/>
            <person name="Chakraborty R."/>
            <person name="Arkin A.P."/>
            <person name="Deutschbauer A."/>
        </authorList>
    </citation>
    <scope>NUCLEOTIDE SEQUENCE [LARGE SCALE GENOMIC DNA]</scope>
    <source>
        <strain evidence="1">4G11</strain>
    </source>
</reference>
<keyword evidence="2" id="KW-1185">Reference proteome</keyword>
<dbReference type="Proteomes" id="UP000031843">
    <property type="component" value="Chromosome secondary"/>
</dbReference>
<sequence>MIGHGSLGTRILTKRSGLRFHSRQPSCHIPMLVSTLCCTPHDATCAPCLCASAVASAGPGA</sequence>
<name>A0A0C4YDG5_9BURK</name>
<gene>
    <name evidence="1" type="ORF">RR42_s2095</name>
</gene>
<evidence type="ECO:0000313" key="1">
    <source>
        <dbReference type="EMBL" id="AJG23677.1"/>
    </source>
</evidence>
<dbReference type="AlphaFoldDB" id="A0A0C4YDG5"/>
<evidence type="ECO:0000313" key="2">
    <source>
        <dbReference type="Proteomes" id="UP000031843"/>
    </source>
</evidence>
<organism evidence="1 2">
    <name type="scientific">Cupriavidus basilensis</name>
    <dbReference type="NCBI Taxonomy" id="68895"/>
    <lineage>
        <taxon>Bacteria</taxon>
        <taxon>Pseudomonadati</taxon>
        <taxon>Pseudomonadota</taxon>
        <taxon>Betaproteobacteria</taxon>
        <taxon>Burkholderiales</taxon>
        <taxon>Burkholderiaceae</taxon>
        <taxon>Cupriavidus</taxon>
    </lineage>
</organism>
<protein>
    <submittedName>
        <fullName evidence="1">Uncharacterized protein</fullName>
    </submittedName>
</protein>